<organism evidence="6 7">
    <name type="scientific">Futiania mangrovi</name>
    <dbReference type="NCBI Taxonomy" id="2959716"/>
    <lineage>
        <taxon>Bacteria</taxon>
        <taxon>Pseudomonadati</taxon>
        <taxon>Pseudomonadota</taxon>
        <taxon>Alphaproteobacteria</taxon>
        <taxon>Futianiales</taxon>
        <taxon>Futianiaceae</taxon>
        <taxon>Futiania</taxon>
    </lineage>
</organism>
<evidence type="ECO:0000313" key="6">
    <source>
        <dbReference type="EMBL" id="MCP1336843.1"/>
    </source>
</evidence>
<comment type="function">
    <text evidence="3">Flagellin is the subunit protein which polymerizes to form the filaments of bacterial flagella.</text>
</comment>
<dbReference type="Pfam" id="PF00700">
    <property type="entry name" value="Flagellin_C"/>
    <property type="match status" value="1"/>
</dbReference>
<evidence type="ECO:0000256" key="2">
    <source>
        <dbReference type="ARBA" id="ARBA00023143"/>
    </source>
</evidence>
<comment type="similarity">
    <text evidence="1 3">Belongs to the bacterial flagellin family.</text>
</comment>
<feature type="domain" description="Flagellin C-terminal" evidence="5">
    <location>
        <begin position="271"/>
        <end position="348"/>
    </location>
</feature>
<dbReference type="InterPro" id="IPR001492">
    <property type="entry name" value="Flagellin"/>
</dbReference>
<feature type="domain" description="Flagellin N-terminal" evidence="4">
    <location>
        <begin position="9"/>
        <end position="144"/>
    </location>
</feature>
<comment type="subcellular location">
    <subcellularLocation>
        <location evidence="3">Secreted</location>
    </subcellularLocation>
    <subcellularLocation>
        <location evidence="3">Bacterial flagellum</location>
    </subcellularLocation>
</comment>
<reference evidence="6" key="1">
    <citation type="submission" date="2022-06" db="EMBL/GenBank/DDBJ databases">
        <title>Isolation and Genomics of Futiania mangrovii gen. nov., sp. nov., a Rare and Metabolically-versatile member in the Class Alphaproteobacteria.</title>
        <authorList>
            <person name="Liu L."/>
            <person name="Huang W.-C."/>
            <person name="Pan J."/>
            <person name="Li J."/>
            <person name="Huang Y."/>
            <person name="Du H."/>
            <person name="Liu Y."/>
            <person name="Li M."/>
        </authorList>
    </citation>
    <scope>NUCLEOTIDE SEQUENCE</scope>
    <source>
        <strain evidence="6">FT118</strain>
    </source>
</reference>
<dbReference type="EMBL" id="JAMZFT010000002">
    <property type="protein sequence ID" value="MCP1336843.1"/>
    <property type="molecule type" value="Genomic_DNA"/>
</dbReference>
<dbReference type="GO" id="GO:0005198">
    <property type="term" value="F:structural molecule activity"/>
    <property type="evidence" value="ECO:0007669"/>
    <property type="project" value="UniProtKB-UniRule"/>
</dbReference>
<dbReference type="InterPro" id="IPR046358">
    <property type="entry name" value="Flagellin_C"/>
</dbReference>
<evidence type="ECO:0000256" key="3">
    <source>
        <dbReference type="RuleBase" id="RU362073"/>
    </source>
</evidence>
<dbReference type="AlphaFoldDB" id="A0A9J6PGB6"/>
<evidence type="ECO:0000313" key="7">
    <source>
        <dbReference type="Proteomes" id="UP001055804"/>
    </source>
</evidence>
<gene>
    <name evidence="6" type="ORF">NJQ99_10520</name>
</gene>
<name>A0A9J6PGB6_9PROT</name>
<keyword evidence="6" id="KW-0969">Cilium</keyword>
<evidence type="ECO:0000259" key="5">
    <source>
        <dbReference type="Pfam" id="PF00700"/>
    </source>
</evidence>
<keyword evidence="6" id="KW-0966">Cell projection</keyword>
<evidence type="ECO:0000259" key="4">
    <source>
        <dbReference type="Pfam" id="PF00669"/>
    </source>
</evidence>
<accession>A0A9J6PGB6</accession>
<keyword evidence="6" id="KW-0282">Flagellum</keyword>
<dbReference type="GO" id="GO:0005576">
    <property type="term" value="C:extracellular region"/>
    <property type="evidence" value="ECO:0007669"/>
    <property type="project" value="UniProtKB-SubCell"/>
</dbReference>
<dbReference type="Proteomes" id="UP001055804">
    <property type="component" value="Unassembled WGS sequence"/>
</dbReference>
<keyword evidence="3" id="KW-0964">Secreted</keyword>
<keyword evidence="7" id="KW-1185">Reference proteome</keyword>
<dbReference type="InterPro" id="IPR001029">
    <property type="entry name" value="Flagellin_N"/>
</dbReference>
<proteinExistence type="inferred from homology"/>
<dbReference type="GO" id="GO:0009288">
    <property type="term" value="C:bacterial-type flagellum"/>
    <property type="evidence" value="ECO:0007669"/>
    <property type="project" value="UniProtKB-SubCell"/>
</dbReference>
<dbReference type="Pfam" id="PF00669">
    <property type="entry name" value="Flagellin_N"/>
    <property type="match status" value="1"/>
</dbReference>
<evidence type="ECO:0000256" key="1">
    <source>
        <dbReference type="ARBA" id="ARBA00005709"/>
    </source>
</evidence>
<sequence>MLPTGSGLSTLVAARMMGSAASDTRQRLAVTSQELTTGRSANPVRALGPGTRTLMSLETERRAADAYLDTTKLVMTRIGAMETALETVASDLPRLAADALGAGTRGDLPAMEAQGTDAQAALVRIVSALNTQTGGRHLFSGAATDTAPLAGADAVNQVLQDRLAATTGTLQTQADADALAADLDLAFEDAGPGGPNTFTGTVYLGDTGARLAADVGPGQRIAYGVRADNPAVRDLLKGLAMIVRAGDSKTPDHAQARARLIELGANRIQAGLDALTGVRAGLGTAAREIEDAGKRHDAARGALDTRIAGLVGVDPYEAASELRALESQLETTYLITGRLQNLTLTRFL</sequence>
<dbReference type="RefSeq" id="WP_269332785.1">
    <property type="nucleotide sequence ID" value="NZ_JAMZFT010000002.1"/>
</dbReference>
<dbReference type="PANTHER" id="PTHR42792">
    <property type="entry name" value="FLAGELLIN"/>
    <property type="match status" value="1"/>
</dbReference>
<keyword evidence="2 3" id="KW-0975">Bacterial flagellum</keyword>
<dbReference type="Gene3D" id="1.20.1330.10">
    <property type="entry name" value="f41 fragment of flagellin, N-terminal domain"/>
    <property type="match status" value="1"/>
</dbReference>
<comment type="caution">
    <text evidence="6">The sequence shown here is derived from an EMBL/GenBank/DDBJ whole genome shotgun (WGS) entry which is preliminary data.</text>
</comment>
<dbReference type="SUPFAM" id="SSF64518">
    <property type="entry name" value="Phase 1 flagellin"/>
    <property type="match status" value="1"/>
</dbReference>
<dbReference type="PANTHER" id="PTHR42792:SF1">
    <property type="entry name" value="FLAGELLAR HOOK-ASSOCIATED PROTEIN 3"/>
    <property type="match status" value="1"/>
</dbReference>
<protein>
    <recommendedName>
        <fullName evidence="3">Flagellin</fullName>
    </recommendedName>
</protein>